<sequence>MENHRHYKIAPEPLSDSARVQIAERCVCKEALIAKGEANEQTRYCLTANGDSLHCTRISGHKGNHVACGDITHRLAEWAQGRTSPYDTAIDSILMLTHCGLHERYALTTLRGKRQGWMDCEDRLQPIVKGLLELLNHDGDWCTPLESRISDAGIALIKQAEEITKLGHAKC</sequence>
<comment type="caution">
    <text evidence="1">The sequence shown here is derived from an EMBL/GenBank/DDBJ whole genome shotgun (WGS) entry which is preliminary data.</text>
</comment>
<accession>A0A0F9M0K8</accession>
<dbReference type="EMBL" id="LAZR01006342">
    <property type="protein sequence ID" value="KKM92856.1"/>
    <property type="molecule type" value="Genomic_DNA"/>
</dbReference>
<organism evidence="1">
    <name type="scientific">marine sediment metagenome</name>
    <dbReference type="NCBI Taxonomy" id="412755"/>
    <lineage>
        <taxon>unclassified sequences</taxon>
        <taxon>metagenomes</taxon>
        <taxon>ecological metagenomes</taxon>
    </lineage>
</organism>
<evidence type="ECO:0000313" key="1">
    <source>
        <dbReference type="EMBL" id="KKM92856.1"/>
    </source>
</evidence>
<name>A0A0F9M0K8_9ZZZZ</name>
<proteinExistence type="predicted"/>
<protein>
    <submittedName>
        <fullName evidence="1">Uncharacterized protein</fullName>
    </submittedName>
</protein>
<reference evidence="1" key="1">
    <citation type="journal article" date="2015" name="Nature">
        <title>Complex archaea that bridge the gap between prokaryotes and eukaryotes.</title>
        <authorList>
            <person name="Spang A."/>
            <person name="Saw J.H."/>
            <person name="Jorgensen S.L."/>
            <person name="Zaremba-Niedzwiedzka K."/>
            <person name="Martijn J."/>
            <person name="Lind A.E."/>
            <person name="van Eijk R."/>
            <person name="Schleper C."/>
            <person name="Guy L."/>
            <person name="Ettema T.J."/>
        </authorList>
    </citation>
    <scope>NUCLEOTIDE SEQUENCE</scope>
</reference>
<dbReference type="AlphaFoldDB" id="A0A0F9M0K8"/>
<gene>
    <name evidence="1" type="ORF">LCGC14_1214280</name>
</gene>